<feature type="region of interest" description="Disordered" evidence="3">
    <location>
        <begin position="1"/>
        <end position="22"/>
    </location>
</feature>
<dbReference type="Pfam" id="PF13855">
    <property type="entry name" value="LRR_8"/>
    <property type="match status" value="2"/>
</dbReference>
<dbReference type="SMART" id="SM00369">
    <property type="entry name" value="LRR_TYP"/>
    <property type="match status" value="4"/>
</dbReference>
<feature type="compositionally biased region" description="Basic and acidic residues" evidence="3">
    <location>
        <begin position="1"/>
        <end position="12"/>
    </location>
</feature>
<reference evidence="4 5" key="1">
    <citation type="journal article" date="2021" name="Comput. Struct. Biotechnol. J.">
        <title>De novo genome assembly of the potent medicinal plant Rehmannia glutinosa using nanopore technology.</title>
        <authorList>
            <person name="Ma L."/>
            <person name="Dong C."/>
            <person name="Song C."/>
            <person name="Wang X."/>
            <person name="Zheng X."/>
            <person name="Niu Y."/>
            <person name="Chen S."/>
            <person name="Feng W."/>
        </authorList>
    </citation>
    <scope>NUCLEOTIDE SEQUENCE [LARGE SCALE GENOMIC DNA]</scope>
    <source>
        <strain evidence="4">DH-2019</strain>
    </source>
</reference>
<organism evidence="4 5">
    <name type="scientific">Rehmannia glutinosa</name>
    <name type="common">Chinese foxglove</name>
    <dbReference type="NCBI Taxonomy" id="99300"/>
    <lineage>
        <taxon>Eukaryota</taxon>
        <taxon>Viridiplantae</taxon>
        <taxon>Streptophyta</taxon>
        <taxon>Embryophyta</taxon>
        <taxon>Tracheophyta</taxon>
        <taxon>Spermatophyta</taxon>
        <taxon>Magnoliopsida</taxon>
        <taxon>eudicotyledons</taxon>
        <taxon>Gunneridae</taxon>
        <taxon>Pentapetalae</taxon>
        <taxon>asterids</taxon>
        <taxon>lamiids</taxon>
        <taxon>Lamiales</taxon>
        <taxon>Orobanchaceae</taxon>
        <taxon>Rehmannieae</taxon>
        <taxon>Rehmannia</taxon>
    </lineage>
</organism>
<dbReference type="InterPro" id="IPR053213">
    <property type="entry name" value="RLP29"/>
</dbReference>
<name>A0ABR0WX37_REHGL</name>
<dbReference type="EMBL" id="JABTTQ020000008">
    <property type="protein sequence ID" value="KAK6150585.1"/>
    <property type="molecule type" value="Genomic_DNA"/>
</dbReference>
<keyword evidence="5" id="KW-1185">Reference proteome</keyword>
<protein>
    <submittedName>
        <fullName evidence="4">Uncharacterized protein</fullName>
    </submittedName>
</protein>
<dbReference type="PANTHER" id="PTHR48009:SF7">
    <property type="entry name" value="LEUCINE-RICH REPEAT (LRR) FAMILY PROTEIN"/>
    <property type="match status" value="1"/>
</dbReference>
<evidence type="ECO:0000256" key="1">
    <source>
        <dbReference type="ARBA" id="ARBA00022614"/>
    </source>
</evidence>
<dbReference type="Proteomes" id="UP001318860">
    <property type="component" value="Unassembled WGS sequence"/>
</dbReference>
<dbReference type="SUPFAM" id="SSF52058">
    <property type="entry name" value="L domain-like"/>
    <property type="match status" value="1"/>
</dbReference>
<dbReference type="PANTHER" id="PTHR48009">
    <property type="entry name" value="LEUCINE-RICH REPEAT (LRR) FAMILY PROTEIN"/>
    <property type="match status" value="1"/>
</dbReference>
<sequence length="517" mass="56077">MEGLYDDGKEDGGGDDISASGPALIEPYDDGAIINGMLSKNSFADEGQQTENETVVRETAEDQEVDTADQFEEVGIADNGDFLDVDLKKPNQMAISSFSLLTTFFTITVVHFFIHAHSATHWQDVQVLKQLKSTITPSSIPPGSCIDSWDFTLDPCDNLFSDKFTCGFRCDAVSNSSTSQVTELALDSAGYSGSLSAVDWALPYLQNLDFSNNFFTGPIPVSFSRLTRLNRLALSHNSLTGSVPASLGSLASLEEMYLDNNMLTGQIPLSLNGLMNLKRLEIQGNKLNGDFPDLSRLGSLNFLDASDNAISGELPATLPPSLIELTARNNQIEGNIPATMANLAFLQVMDLSHNKLSGSVPAGLFTHPSLEQLTLSYNRFGLVQVPGNSGLTSQLISVDLSNNEIRGFLPGFMGLMPRLSALSLENNKFSGFIPTQYVLKVLESGTGQGVAQFERLLLGGNYLFGPIPGRFLELKEGSVRVRLGDNCLYRCPVRLFFCEGGVQKSLMECRAFGPMIP</sequence>
<accession>A0ABR0WX37</accession>
<feature type="compositionally biased region" description="Polar residues" evidence="3">
    <location>
        <begin position="42"/>
        <end position="53"/>
    </location>
</feature>
<proteinExistence type="predicted"/>
<dbReference type="InterPro" id="IPR001611">
    <property type="entry name" value="Leu-rich_rpt"/>
</dbReference>
<evidence type="ECO:0000256" key="2">
    <source>
        <dbReference type="ARBA" id="ARBA00022737"/>
    </source>
</evidence>
<feature type="region of interest" description="Disordered" evidence="3">
    <location>
        <begin position="42"/>
        <end position="64"/>
    </location>
</feature>
<evidence type="ECO:0000313" key="5">
    <source>
        <dbReference type="Proteomes" id="UP001318860"/>
    </source>
</evidence>
<keyword evidence="2" id="KW-0677">Repeat</keyword>
<gene>
    <name evidence="4" type="ORF">DH2020_015517</name>
</gene>
<keyword evidence="1" id="KW-0433">Leucine-rich repeat</keyword>
<evidence type="ECO:0000313" key="4">
    <source>
        <dbReference type="EMBL" id="KAK6150585.1"/>
    </source>
</evidence>
<dbReference type="InterPro" id="IPR003591">
    <property type="entry name" value="Leu-rich_rpt_typical-subtyp"/>
</dbReference>
<comment type="caution">
    <text evidence="4">The sequence shown here is derived from an EMBL/GenBank/DDBJ whole genome shotgun (WGS) entry which is preliminary data.</text>
</comment>
<dbReference type="InterPro" id="IPR032675">
    <property type="entry name" value="LRR_dom_sf"/>
</dbReference>
<dbReference type="Gene3D" id="3.80.10.10">
    <property type="entry name" value="Ribonuclease Inhibitor"/>
    <property type="match status" value="3"/>
</dbReference>
<evidence type="ECO:0000256" key="3">
    <source>
        <dbReference type="SAM" id="MobiDB-lite"/>
    </source>
</evidence>